<accession>A0A2T7P7I8</accession>
<evidence type="ECO:0000313" key="2">
    <source>
        <dbReference type="Proteomes" id="UP000245119"/>
    </source>
</evidence>
<comment type="caution">
    <text evidence="1">The sequence shown here is derived from an EMBL/GenBank/DDBJ whole genome shotgun (WGS) entry which is preliminary data.</text>
</comment>
<sequence length="94" mass="10200">MGKRLRNHIVHTSNGSTSATRPYIYLCARAHTSRKLLALQKDQPCNLPLVPVATSSHPTDTAHNAVDLGVTLWLWPLASGTITQPAALVNYPTT</sequence>
<proteinExistence type="predicted"/>
<reference evidence="1 2" key="1">
    <citation type="submission" date="2018-04" db="EMBL/GenBank/DDBJ databases">
        <title>The genome of golden apple snail Pomacea canaliculata provides insight into stress tolerance and invasive adaptation.</title>
        <authorList>
            <person name="Liu C."/>
            <person name="Liu B."/>
            <person name="Ren Y."/>
            <person name="Zhang Y."/>
            <person name="Wang H."/>
            <person name="Li S."/>
            <person name="Jiang F."/>
            <person name="Yin L."/>
            <person name="Zhang G."/>
            <person name="Qian W."/>
            <person name="Fan W."/>
        </authorList>
    </citation>
    <scope>NUCLEOTIDE SEQUENCE [LARGE SCALE GENOMIC DNA]</scope>
    <source>
        <strain evidence="1">SZHN2017</strain>
        <tissue evidence="1">Muscle</tissue>
    </source>
</reference>
<organism evidence="1 2">
    <name type="scientific">Pomacea canaliculata</name>
    <name type="common">Golden apple snail</name>
    <dbReference type="NCBI Taxonomy" id="400727"/>
    <lineage>
        <taxon>Eukaryota</taxon>
        <taxon>Metazoa</taxon>
        <taxon>Spiralia</taxon>
        <taxon>Lophotrochozoa</taxon>
        <taxon>Mollusca</taxon>
        <taxon>Gastropoda</taxon>
        <taxon>Caenogastropoda</taxon>
        <taxon>Architaenioglossa</taxon>
        <taxon>Ampullarioidea</taxon>
        <taxon>Ampullariidae</taxon>
        <taxon>Pomacea</taxon>
    </lineage>
</organism>
<evidence type="ECO:0000313" key="1">
    <source>
        <dbReference type="EMBL" id="PVD29356.1"/>
    </source>
</evidence>
<gene>
    <name evidence="1" type="ORF">C0Q70_11954</name>
</gene>
<protein>
    <submittedName>
        <fullName evidence="1">Uncharacterized protein</fullName>
    </submittedName>
</protein>
<keyword evidence="2" id="KW-1185">Reference proteome</keyword>
<dbReference type="EMBL" id="PZQS01000006">
    <property type="protein sequence ID" value="PVD29356.1"/>
    <property type="molecule type" value="Genomic_DNA"/>
</dbReference>
<dbReference type="Proteomes" id="UP000245119">
    <property type="component" value="Linkage Group LG6"/>
</dbReference>
<name>A0A2T7P7I8_POMCA</name>
<dbReference type="AlphaFoldDB" id="A0A2T7P7I8"/>